<dbReference type="PANTHER" id="PTHR35333">
    <property type="entry name" value="BETA-LACTAMASE"/>
    <property type="match status" value="1"/>
</dbReference>
<evidence type="ECO:0000259" key="1">
    <source>
        <dbReference type="Pfam" id="PF13354"/>
    </source>
</evidence>
<dbReference type="PANTHER" id="PTHR35333:SF3">
    <property type="entry name" value="BETA-LACTAMASE-TYPE TRANSPEPTIDASE FOLD CONTAINING PROTEIN"/>
    <property type="match status" value="1"/>
</dbReference>
<dbReference type="AlphaFoldDB" id="A0A9X2Y7T0"/>
<name>A0A9X2Y7T0_9MYCO</name>
<dbReference type="InterPro" id="IPR045155">
    <property type="entry name" value="Beta-lactam_cat"/>
</dbReference>
<dbReference type="InterPro" id="IPR012338">
    <property type="entry name" value="Beta-lactam/transpept-like"/>
</dbReference>
<gene>
    <name evidence="2" type="ORF">H7I41_06405</name>
</gene>
<keyword evidence="2" id="KW-0378">Hydrolase</keyword>
<dbReference type="EMBL" id="JACKSJ010000050">
    <property type="protein sequence ID" value="MCV7169552.1"/>
    <property type="molecule type" value="Genomic_DNA"/>
</dbReference>
<proteinExistence type="predicted"/>
<dbReference type="InterPro" id="IPR000871">
    <property type="entry name" value="Beta-lactam_class-A"/>
</dbReference>
<accession>A0A9X2Y7T0</accession>
<dbReference type="GO" id="GO:0046677">
    <property type="term" value="P:response to antibiotic"/>
    <property type="evidence" value="ECO:0007669"/>
    <property type="project" value="InterPro"/>
</dbReference>
<dbReference type="Gene3D" id="3.40.710.10">
    <property type="entry name" value="DD-peptidase/beta-lactamase superfamily"/>
    <property type="match status" value="1"/>
</dbReference>
<dbReference type="Proteomes" id="UP001140293">
    <property type="component" value="Unassembled WGS sequence"/>
</dbReference>
<organism evidence="2 3">
    <name type="scientific">[Mycobacterium] manitobense</name>
    <dbReference type="NCBI Taxonomy" id="190147"/>
    <lineage>
        <taxon>Bacteria</taxon>
        <taxon>Bacillati</taxon>
        <taxon>Actinomycetota</taxon>
        <taxon>Actinomycetes</taxon>
        <taxon>Mycobacteriales</taxon>
        <taxon>Mycobacteriaceae</taxon>
        <taxon>Mycolicibacterium</taxon>
    </lineage>
</organism>
<keyword evidence="3" id="KW-1185">Reference proteome</keyword>
<evidence type="ECO:0000313" key="3">
    <source>
        <dbReference type="Proteomes" id="UP001140293"/>
    </source>
</evidence>
<dbReference type="SUPFAM" id="SSF56601">
    <property type="entry name" value="beta-lactamase/transpeptidase-like"/>
    <property type="match status" value="1"/>
</dbReference>
<dbReference type="GO" id="GO:0030655">
    <property type="term" value="P:beta-lactam antibiotic catabolic process"/>
    <property type="evidence" value="ECO:0007669"/>
    <property type="project" value="InterPro"/>
</dbReference>
<protein>
    <submittedName>
        <fullName evidence="2">Serine hydrolase</fullName>
    </submittedName>
</protein>
<comment type="caution">
    <text evidence="2">The sequence shown here is derived from an EMBL/GenBank/DDBJ whole genome shotgun (WGS) entry which is preliminary data.</text>
</comment>
<sequence>MFDHRVGEGRATRDVRKRGRPVRAVTVFAVVTALLFSAGGAAPVARAACGPDDSQCDLRARITRAENYIATRPGTVGLVVRDRVTGARYRNADAGTLVWTASTIKLAMVADLLTRERAGSLRLGEEDRRLMVAMLRSSDNAAADALWARYGGTDNAFNQNFPRYGMPNVRPQPGFGDVFPYWGFQKATADDLDGLMNFVLTGLPPTDAAAVVAEMQRVDRDQQWGVWGAGGAMAPGNKNGWSQEQGGWVVNTVGFAGPQQRYTLAIMNSLDGEGGYDDGVETTTQISRILLGPA</sequence>
<reference evidence="2" key="1">
    <citation type="submission" date="2020-07" db="EMBL/GenBank/DDBJ databases">
        <authorList>
            <person name="Pettersson B.M.F."/>
            <person name="Behra P.R.K."/>
            <person name="Ramesh M."/>
            <person name="Das S."/>
            <person name="Dasgupta S."/>
            <person name="Kirsebom L.A."/>
        </authorList>
    </citation>
    <scope>NUCLEOTIDE SEQUENCE</scope>
    <source>
        <strain evidence="2">DSM 44615</strain>
    </source>
</reference>
<dbReference type="GO" id="GO:0008800">
    <property type="term" value="F:beta-lactamase activity"/>
    <property type="evidence" value="ECO:0007669"/>
    <property type="project" value="InterPro"/>
</dbReference>
<reference evidence="2" key="2">
    <citation type="journal article" date="2022" name="BMC Genomics">
        <title>Comparative genome analysis of mycobacteria focusing on tRNA and non-coding RNA.</title>
        <authorList>
            <person name="Behra P.R.K."/>
            <person name="Pettersson B.M.F."/>
            <person name="Ramesh M."/>
            <person name="Das S."/>
            <person name="Dasgupta S."/>
            <person name="Kirsebom L.A."/>
        </authorList>
    </citation>
    <scope>NUCLEOTIDE SEQUENCE</scope>
    <source>
        <strain evidence="2">DSM 44615</strain>
    </source>
</reference>
<evidence type="ECO:0000313" key="2">
    <source>
        <dbReference type="EMBL" id="MCV7169552.1"/>
    </source>
</evidence>
<feature type="domain" description="Beta-lactamase class A catalytic" evidence="1">
    <location>
        <begin position="129"/>
        <end position="267"/>
    </location>
</feature>
<dbReference type="Pfam" id="PF13354">
    <property type="entry name" value="Beta-lactamase2"/>
    <property type="match status" value="1"/>
</dbReference>